<dbReference type="Pfam" id="PF00582">
    <property type="entry name" value="Usp"/>
    <property type="match status" value="1"/>
</dbReference>
<accession>A0A137ZR40</accession>
<feature type="domain" description="UspA" evidence="2">
    <location>
        <begin position="4"/>
        <end position="146"/>
    </location>
</feature>
<gene>
    <name evidence="3" type="ORF">AXK61_14585</name>
</gene>
<dbReference type="PANTHER" id="PTHR46268:SF6">
    <property type="entry name" value="UNIVERSAL STRESS PROTEIN UP12"/>
    <property type="match status" value="1"/>
</dbReference>
<evidence type="ECO:0000259" key="2">
    <source>
        <dbReference type="Pfam" id="PF00582"/>
    </source>
</evidence>
<dbReference type="PRINTS" id="PR01438">
    <property type="entry name" value="UNVRSLSTRESS"/>
</dbReference>
<reference evidence="3 4" key="1">
    <citation type="submission" date="2016-02" db="EMBL/GenBank/DDBJ databases">
        <authorList>
            <person name="Teng J.L."/>
            <person name="Tang Y."/>
            <person name="Huang Y."/>
            <person name="Guo F."/>
            <person name="Wei W."/>
            <person name="Chen J.H."/>
            <person name="Wong S.Y."/>
            <person name="Lau S.K."/>
            <person name="Woo P.C."/>
        </authorList>
    </citation>
    <scope>NUCLEOTIDE SEQUENCE [LARGE SCALE GENOMIC DNA]</scope>
    <source>
        <strain evidence="3 4">JCM 13375</strain>
    </source>
</reference>
<evidence type="ECO:0000256" key="1">
    <source>
        <dbReference type="ARBA" id="ARBA00008791"/>
    </source>
</evidence>
<comment type="similarity">
    <text evidence="1">Belongs to the universal stress protein A family.</text>
</comment>
<dbReference type="InterPro" id="IPR006015">
    <property type="entry name" value="Universal_stress_UspA"/>
</dbReference>
<dbReference type="PANTHER" id="PTHR46268">
    <property type="entry name" value="STRESS RESPONSE PROTEIN NHAX"/>
    <property type="match status" value="1"/>
</dbReference>
<dbReference type="RefSeq" id="WP_068744040.1">
    <property type="nucleotide sequence ID" value="NZ_LSRE01000005.1"/>
</dbReference>
<dbReference type="Proteomes" id="UP000070409">
    <property type="component" value="Unassembled WGS sequence"/>
</dbReference>
<proteinExistence type="inferred from homology"/>
<comment type="caution">
    <text evidence="3">The sequence shown here is derived from an EMBL/GenBank/DDBJ whole genome shotgun (WGS) entry which is preliminary data.</text>
</comment>
<dbReference type="EMBL" id="LSRE01000005">
    <property type="protein sequence ID" value="KXP00651.1"/>
    <property type="molecule type" value="Genomic_DNA"/>
</dbReference>
<dbReference type="InterPro" id="IPR014729">
    <property type="entry name" value="Rossmann-like_a/b/a_fold"/>
</dbReference>
<keyword evidence="4" id="KW-1185">Reference proteome</keyword>
<dbReference type="CDD" id="cd00293">
    <property type="entry name" value="USP-like"/>
    <property type="match status" value="1"/>
</dbReference>
<evidence type="ECO:0000313" key="4">
    <source>
        <dbReference type="Proteomes" id="UP000070409"/>
    </source>
</evidence>
<protein>
    <submittedName>
        <fullName evidence="3">Universal stress protein</fullName>
    </submittedName>
</protein>
<sequence length="148" mass="15145">MSGYSTIVVGTDGSESSLRAVERAAALSSDSTQLVIACAYLPSEAADPAAADILGDEAYQLQGANPVNDMLRTAEGRAVGAGAKNVDKRAIKGQPVEALLDLVKSLPEPALLVVGNKGMNSLTGRLLGSVPSDAARKTSVDILIVHTT</sequence>
<evidence type="ECO:0000313" key="3">
    <source>
        <dbReference type="EMBL" id="KXP00651.1"/>
    </source>
</evidence>
<dbReference type="InterPro" id="IPR006016">
    <property type="entry name" value="UspA"/>
</dbReference>
<dbReference type="Gene3D" id="3.40.50.620">
    <property type="entry name" value="HUPs"/>
    <property type="match status" value="1"/>
</dbReference>
<name>A0A137ZR40_9ACTN</name>
<dbReference type="SUPFAM" id="SSF52402">
    <property type="entry name" value="Adenine nucleotide alpha hydrolases-like"/>
    <property type="match status" value="1"/>
</dbReference>
<organism evidence="3 4">
    <name type="scientific">Tsukamurella pseudospumae</name>
    <dbReference type="NCBI Taxonomy" id="239498"/>
    <lineage>
        <taxon>Bacteria</taxon>
        <taxon>Bacillati</taxon>
        <taxon>Actinomycetota</taxon>
        <taxon>Actinomycetes</taxon>
        <taxon>Mycobacteriales</taxon>
        <taxon>Tsukamurellaceae</taxon>
        <taxon>Tsukamurella</taxon>
    </lineage>
</organism>